<evidence type="ECO:0000256" key="2">
    <source>
        <dbReference type="SAM" id="SignalP"/>
    </source>
</evidence>
<proteinExistence type="predicted"/>
<evidence type="ECO:0000313" key="4">
    <source>
        <dbReference type="Proteomes" id="UP001142393"/>
    </source>
</evidence>
<feature type="region of interest" description="Disordered" evidence="1">
    <location>
        <begin position="304"/>
        <end position="328"/>
    </location>
</feature>
<keyword evidence="2" id="KW-0732">Signal</keyword>
<feature type="region of interest" description="Disordered" evidence="1">
    <location>
        <begin position="351"/>
        <end position="377"/>
    </location>
</feature>
<feature type="compositionally biased region" description="Polar residues" evidence="1">
    <location>
        <begin position="204"/>
        <end position="215"/>
    </location>
</feature>
<accession>A0A9W8P9G6</accession>
<feature type="region of interest" description="Disordered" evidence="1">
    <location>
        <begin position="251"/>
        <end position="287"/>
    </location>
</feature>
<evidence type="ECO:0000313" key="3">
    <source>
        <dbReference type="EMBL" id="KAJ3749627.1"/>
    </source>
</evidence>
<comment type="caution">
    <text evidence="3">The sequence shown here is derived from an EMBL/GenBank/DDBJ whole genome shotgun (WGS) entry which is preliminary data.</text>
</comment>
<dbReference type="EMBL" id="JANVFU010000002">
    <property type="protein sequence ID" value="KAJ3749627.1"/>
    <property type="molecule type" value="Genomic_DNA"/>
</dbReference>
<gene>
    <name evidence="3" type="ORF">DFH05DRAFT_1521246</name>
</gene>
<dbReference type="Proteomes" id="UP001142393">
    <property type="component" value="Unassembled WGS sequence"/>
</dbReference>
<reference evidence="3 4" key="1">
    <citation type="journal article" date="2023" name="Proc. Natl. Acad. Sci. U.S.A.">
        <title>A global phylogenomic analysis of the shiitake genus Lentinula.</title>
        <authorList>
            <person name="Sierra-Patev S."/>
            <person name="Min B."/>
            <person name="Naranjo-Ortiz M."/>
            <person name="Looney B."/>
            <person name="Konkel Z."/>
            <person name="Slot J.C."/>
            <person name="Sakamoto Y."/>
            <person name="Steenwyk J.L."/>
            <person name="Rokas A."/>
            <person name="Carro J."/>
            <person name="Camarero S."/>
            <person name="Ferreira P."/>
            <person name="Molpeceres G."/>
            <person name="Ruiz-Duenas F.J."/>
            <person name="Serrano A."/>
            <person name="Henrissat B."/>
            <person name="Drula E."/>
            <person name="Hughes K.W."/>
            <person name="Mata J.L."/>
            <person name="Ishikawa N.K."/>
            <person name="Vargas-Isla R."/>
            <person name="Ushijima S."/>
            <person name="Smith C.A."/>
            <person name="Donoghue J."/>
            <person name="Ahrendt S."/>
            <person name="Andreopoulos W."/>
            <person name="He G."/>
            <person name="LaButti K."/>
            <person name="Lipzen A."/>
            <person name="Ng V."/>
            <person name="Riley R."/>
            <person name="Sandor L."/>
            <person name="Barry K."/>
            <person name="Martinez A.T."/>
            <person name="Xiao Y."/>
            <person name="Gibbons J.G."/>
            <person name="Terashima K."/>
            <person name="Grigoriev I.V."/>
            <person name="Hibbett D."/>
        </authorList>
    </citation>
    <scope>NUCLEOTIDE SEQUENCE [LARGE SCALE GENOMIC DNA]</scope>
    <source>
        <strain evidence="3 4">TFB7810</strain>
    </source>
</reference>
<feature type="compositionally biased region" description="Polar residues" evidence="1">
    <location>
        <begin position="258"/>
        <end position="287"/>
    </location>
</feature>
<dbReference type="AlphaFoldDB" id="A0A9W8P9G6"/>
<sequence length="402" mass="43054">MRFASAYLGLIGLLSVARAMPMNGQQPSLVSRASHTYIYTDVKFLKEPPRTMRNPPSTGVDDAVVSVSEEAKDILKSFLSRHADDDHVYQVALVNDYPFNQLGDIIYYSAKRRFLIDHKFPDVSEQPVGTFAFPIGILHDVPGAPYWPSSYSIDSVMLILHIFGNTGYLLDCILLEVFERVRTDLTANRAESLLSSFSSAVSTGISNSVNESTTGRGLKRSGSPLDKSGPSKLRQVGKNSAHLFRSTPETFTEIPGISDNSSPVSSPIPLTTHAQGVSTIDSSDVNTKSTSVSSLLTNFATIENTSSSLPPSLDNREASSSCATSHAPASHRPFVLSMPLGHLIRGTSRCGSGVSGVGTGDVEDGGVNSIGSDSSLSQRDLSLSPSSFLRHPLAHLLGEPLI</sequence>
<keyword evidence="4" id="KW-1185">Reference proteome</keyword>
<protein>
    <submittedName>
        <fullName evidence="3">Uncharacterized protein</fullName>
    </submittedName>
</protein>
<feature type="region of interest" description="Disordered" evidence="1">
    <location>
        <begin position="204"/>
        <end position="239"/>
    </location>
</feature>
<organism evidence="3 4">
    <name type="scientific">Lentinula detonsa</name>
    <dbReference type="NCBI Taxonomy" id="2804962"/>
    <lineage>
        <taxon>Eukaryota</taxon>
        <taxon>Fungi</taxon>
        <taxon>Dikarya</taxon>
        <taxon>Basidiomycota</taxon>
        <taxon>Agaricomycotina</taxon>
        <taxon>Agaricomycetes</taxon>
        <taxon>Agaricomycetidae</taxon>
        <taxon>Agaricales</taxon>
        <taxon>Marasmiineae</taxon>
        <taxon>Omphalotaceae</taxon>
        <taxon>Lentinula</taxon>
    </lineage>
</organism>
<feature type="chain" id="PRO_5040982503" evidence="2">
    <location>
        <begin position="20"/>
        <end position="402"/>
    </location>
</feature>
<evidence type="ECO:0000256" key="1">
    <source>
        <dbReference type="SAM" id="MobiDB-lite"/>
    </source>
</evidence>
<feature type="signal peptide" evidence="2">
    <location>
        <begin position="1"/>
        <end position="19"/>
    </location>
</feature>
<name>A0A9W8P9G6_9AGAR</name>